<comment type="pathway">
    <text evidence="2 7">Secondary metabolite metabolism; methylglyoxal degradation; (R)-lactate from methylglyoxal: step 2/2.</text>
</comment>
<feature type="binding site" evidence="7">
    <location>
        <position position="116"/>
    </location>
    <ligand>
        <name>Zn(2+)</name>
        <dbReference type="ChEBI" id="CHEBI:29105"/>
        <label>1</label>
    </ligand>
</feature>
<evidence type="ECO:0000256" key="5">
    <source>
        <dbReference type="ARBA" id="ARBA00022801"/>
    </source>
</evidence>
<proteinExistence type="inferred from homology"/>
<accession>I1E2K2</accession>
<feature type="binding site" evidence="7">
    <location>
        <position position="60"/>
    </location>
    <ligand>
        <name>Zn(2+)</name>
        <dbReference type="ChEBI" id="CHEBI:29105"/>
        <label>2</label>
    </ligand>
</feature>
<dbReference type="STRING" id="562729.RNAN_3555"/>
<dbReference type="RefSeq" id="WP_008224170.1">
    <property type="nucleotide sequence ID" value="NZ_BAFK01000030.1"/>
</dbReference>
<evidence type="ECO:0000256" key="1">
    <source>
        <dbReference type="ARBA" id="ARBA00001623"/>
    </source>
</evidence>
<dbReference type="InterPro" id="IPR032282">
    <property type="entry name" value="HAGH_C"/>
</dbReference>
<dbReference type="OrthoDB" id="9802248at2"/>
<dbReference type="GO" id="GO:0019243">
    <property type="term" value="P:methylglyoxal catabolic process to D-lactate via S-lactoyl-glutathione"/>
    <property type="evidence" value="ECO:0007669"/>
    <property type="project" value="UniProtKB-UniRule"/>
</dbReference>
<dbReference type="Gene3D" id="3.60.15.10">
    <property type="entry name" value="Ribonuclease Z/Hydroxyacylglutathione hydrolase-like"/>
    <property type="match status" value="1"/>
</dbReference>
<dbReference type="Proteomes" id="UP000004374">
    <property type="component" value="Unassembled WGS sequence"/>
</dbReference>
<dbReference type="SUPFAM" id="SSF56281">
    <property type="entry name" value="Metallo-hydrolase/oxidoreductase"/>
    <property type="match status" value="1"/>
</dbReference>
<feature type="binding site" evidence="7">
    <location>
        <position position="59"/>
    </location>
    <ligand>
        <name>Zn(2+)</name>
        <dbReference type="ChEBI" id="CHEBI:29105"/>
        <label>2</label>
    </ligand>
</feature>
<dbReference type="UniPathway" id="UPA00619">
    <property type="reaction ID" value="UER00676"/>
</dbReference>
<feature type="binding site" evidence="7">
    <location>
        <position position="171"/>
    </location>
    <ligand>
        <name>Zn(2+)</name>
        <dbReference type="ChEBI" id="CHEBI:29105"/>
        <label>2</label>
    </ligand>
</feature>
<protein>
    <recommendedName>
        <fullName evidence="7">Hydroxyacylglutathione hydrolase</fullName>
        <ecNumber evidence="7">3.1.2.6</ecNumber>
    </recommendedName>
    <alternativeName>
        <fullName evidence="7">Glyoxalase II</fullName>
        <shortName evidence="7">Glx II</shortName>
    </alternativeName>
</protein>
<comment type="similarity">
    <text evidence="3 7">Belongs to the metallo-beta-lactamase superfamily. Glyoxalase II family.</text>
</comment>
<keyword evidence="6 7" id="KW-0862">Zinc</keyword>
<dbReference type="EMBL" id="BAFK01000030">
    <property type="protein sequence ID" value="GAB60530.1"/>
    <property type="molecule type" value="Genomic_DNA"/>
</dbReference>
<comment type="subunit">
    <text evidence="7">Monomer.</text>
</comment>
<dbReference type="PANTHER" id="PTHR43705">
    <property type="entry name" value="HYDROXYACYLGLUTATHIONE HYDROLASE"/>
    <property type="match status" value="1"/>
</dbReference>
<name>I1E2K2_9GAMM</name>
<gene>
    <name evidence="7 9" type="primary">gloB</name>
    <name evidence="9" type="ORF">RNAN_3555</name>
</gene>
<dbReference type="CDD" id="cd07723">
    <property type="entry name" value="hydroxyacylglutathione_hydrolase_MBL-fold"/>
    <property type="match status" value="1"/>
</dbReference>
<comment type="cofactor">
    <cofactor evidence="7">
        <name>Zn(2+)</name>
        <dbReference type="ChEBI" id="CHEBI:29105"/>
    </cofactor>
    <text evidence="7">Binds 2 Zn(2+) ions per subunit.</text>
</comment>
<dbReference type="NCBIfam" id="TIGR03413">
    <property type="entry name" value="GSH_gloB"/>
    <property type="match status" value="1"/>
</dbReference>
<dbReference type="InterPro" id="IPR035680">
    <property type="entry name" value="Clx_II_MBL"/>
</dbReference>
<dbReference type="GO" id="GO:0004416">
    <property type="term" value="F:hydroxyacylglutathione hydrolase activity"/>
    <property type="evidence" value="ECO:0007669"/>
    <property type="project" value="UniProtKB-UniRule"/>
</dbReference>
<keyword evidence="5 7" id="KW-0378">Hydrolase</keyword>
<dbReference type="InterPro" id="IPR050110">
    <property type="entry name" value="Glyoxalase_II_hydrolase"/>
</dbReference>
<evidence type="ECO:0000256" key="2">
    <source>
        <dbReference type="ARBA" id="ARBA00004963"/>
    </source>
</evidence>
<evidence type="ECO:0000256" key="7">
    <source>
        <dbReference type="HAMAP-Rule" id="MF_01374"/>
    </source>
</evidence>
<dbReference type="Pfam" id="PF00753">
    <property type="entry name" value="Lactamase_B"/>
    <property type="match status" value="1"/>
</dbReference>
<dbReference type="PIRSF" id="PIRSF005457">
    <property type="entry name" value="Glx"/>
    <property type="match status" value="1"/>
</dbReference>
<evidence type="ECO:0000256" key="3">
    <source>
        <dbReference type="ARBA" id="ARBA00006759"/>
    </source>
</evidence>
<evidence type="ECO:0000256" key="6">
    <source>
        <dbReference type="ARBA" id="ARBA00022833"/>
    </source>
</evidence>
<dbReference type="InterPro" id="IPR036866">
    <property type="entry name" value="RibonucZ/Hydroxyglut_hydro"/>
</dbReference>
<comment type="function">
    <text evidence="7">Thiolesterase that catalyzes the hydrolysis of S-D-lactoyl-glutathione to form glutathione and D-lactic acid.</text>
</comment>
<feature type="binding site" evidence="7">
    <location>
        <position position="133"/>
    </location>
    <ligand>
        <name>Zn(2+)</name>
        <dbReference type="ChEBI" id="CHEBI:29105"/>
        <label>1</label>
    </ligand>
</feature>
<dbReference type="PANTHER" id="PTHR43705:SF1">
    <property type="entry name" value="HYDROXYACYLGLUTATHIONE HYDROLASE GLOB"/>
    <property type="match status" value="1"/>
</dbReference>
<evidence type="ECO:0000256" key="4">
    <source>
        <dbReference type="ARBA" id="ARBA00022723"/>
    </source>
</evidence>
<dbReference type="InterPro" id="IPR017782">
    <property type="entry name" value="Hydroxyacylglutathione_Hdrlase"/>
</dbReference>
<comment type="caution">
    <text evidence="9">The sequence shown here is derived from an EMBL/GenBank/DDBJ whole genome shotgun (WGS) entry which is preliminary data.</text>
</comment>
<dbReference type="HAMAP" id="MF_01374">
    <property type="entry name" value="Glyoxalase_2"/>
    <property type="match status" value="1"/>
</dbReference>
<dbReference type="GO" id="GO:0046872">
    <property type="term" value="F:metal ion binding"/>
    <property type="evidence" value="ECO:0007669"/>
    <property type="project" value="UniProtKB-KW"/>
</dbReference>
<dbReference type="InterPro" id="IPR001279">
    <property type="entry name" value="Metallo-B-lactamas"/>
</dbReference>
<feature type="binding site" evidence="7">
    <location>
        <position position="57"/>
    </location>
    <ligand>
        <name>Zn(2+)</name>
        <dbReference type="ChEBI" id="CHEBI:29105"/>
        <label>1</label>
    </ligand>
</feature>
<comment type="catalytic activity">
    <reaction evidence="1 7">
        <text>an S-(2-hydroxyacyl)glutathione + H2O = a 2-hydroxy carboxylate + glutathione + H(+)</text>
        <dbReference type="Rhea" id="RHEA:21864"/>
        <dbReference type="ChEBI" id="CHEBI:15377"/>
        <dbReference type="ChEBI" id="CHEBI:15378"/>
        <dbReference type="ChEBI" id="CHEBI:57925"/>
        <dbReference type="ChEBI" id="CHEBI:58896"/>
        <dbReference type="ChEBI" id="CHEBI:71261"/>
        <dbReference type="EC" id="3.1.2.6"/>
    </reaction>
</comment>
<feature type="domain" description="Metallo-beta-lactamase" evidence="8">
    <location>
        <begin position="12"/>
        <end position="171"/>
    </location>
</feature>
<feature type="binding site" evidence="7">
    <location>
        <position position="55"/>
    </location>
    <ligand>
        <name>Zn(2+)</name>
        <dbReference type="ChEBI" id="CHEBI:29105"/>
        <label>1</label>
    </ligand>
</feature>
<dbReference type="AlphaFoldDB" id="I1E2K2"/>
<dbReference type="Pfam" id="PF16123">
    <property type="entry name" value="HAGH_C"/>
    <property type="match status" value="1"/>
</dbReference>
<evidence type="ECO:0000313" key="10">
    <source>
        <dbReference type="Proteomes" id="UP000004374"/>
    </source>
</evidence>
<evidence type="ECO:0000259" key="8">
    <source>
        <dbReference type="SMART" id="SM00849"/>
    </source>
</evidence>
<sequence>MSQISAIPAFEDNYIWALCQPDNPYCLVVDPGDAAPVLNFLATAGKQLHSILITHHHHDHTGGIATLRQHYPNVQVIGPAAEQPLIKGLTQAVQDGDTIKLPAFNLQFQVMAVPGHTLGHIAFYSAQVLFCGDTLFSAGCGRLFEGSPAQMWQSLKRLRELPDDTQVYCTHEYTRANLKFALSVEPDNQLAVDYARHCDLLRQQNKPTLPTTVGIEKQINPFLRCDNNQLQTRWQQNDALALFTQLREAKDRFNA</sequence>
<evidence type="ECO:0000313" key="9">
    <source>
        <dbReference type="EMBL" id="GAB60530.1"/>
    </source>
</evidence>
<dbReference type="SMART" id="SM00849">
    <property type="entry name" value="Lactamase_B"/>
    <property type="match status" value="1"/>
</dbReference>
<dbReference type="EC" id="3.1.2.6" evidence="7"/>
<keyword evidence="10" id="KW-1185">Reference proteome</keyword>
<feature type="binding site" evidence="7">
    <location>
        <position position="133"/>
    </location>
    <ligand>
        <name>Zn(2+)</name>
        <dbReference type="ChEBI" id="CHEBI:29105"/>
        <label>2</label>
    </ligand>
</feature>
<keyword evidence="4 7" id="KW-0479">Metal-binding</keyword>
<reference evidence="9 10" key="1">
    <citation type="journal article" date="2012" name="J. Bacteriol.">
        <title>Genome Sequence of the Protease-Producing Bacterium Rheinheimera nanhaiensis E407-8T, Isolated from Deep-Sea Sediment of the South China Sea.</title>
        <authorList>
            <person name="Zhang X.-Y."/>
            <person name="Zhang Y.-J."/>
            <person name="Qin Q.-L."/>
            <person name="Xie B.-B."/>
            <person name="Chen X.-L."/>
            <person name="Zhou B.-C."/>
            <person name="Zhang Y.-Z."/>
        </authorList>
    </citation>
    <scope>NUCLEOTIDE SEQUENCE [LARGE SCALE GENOMIC DNA]</scope>
    <source>
        <strain evidence="9 10">E407-8</strain>
    </source>
</reference>
<organism evidence="9 10">
    <name type="scientific">Rheinheimera nanhaiensis E407-8</name>
    <dbReference type="NCBI Taxonomy" id="562729"/>
    <lineage>
        <taxon>Bacteria</taxon>
        <taxon>Pseudomonadati</taxon>
        <taxon>Pseudomonadota</taxon>
        <taxon>Gammaproteobacteria</taxon>
        <taxon>Chromatiales</taxon>
        <taxon>Chromatiaceae</taxon>
        <taxon>Rheinheimera</taxon>
    </lineage>
</organism>